<dbReference type="InterPro" id="IPR011053">
    <property type="entry name" value="Single_hybrid_motif"/>
</dbReference>
<sequence length="410" mass="41779">MKKWVIISVIVVAVGGGSGWFIYSKSQANQAQNVMATAQTITAQKGKLEVAVTGSGSVTANTDEDVTAANTILVVDSVSVSSGESVGKGDTLVTFKNGDVVTAPKDGEITKVYVSSGSGASQGKVLIRMEDEDGVTLPITREDSGSSSNNSSTGNTGGSSLIADTVNVKEGSVVKAGATLVKFTDGSILQAPVAGTITSLAVNSGDSVQSSTTVAHITNYSSLETTISVDELDITKVKVGQSVKITASAFEGETFDGIVTKVANEGTSTNGVSTFDVTVKIKNPKGLKIGMSTEASILIQSKADALYVPVEAVYKNGNEKYVLVPSSTDDSGQSTKKVTVKTGISNDTNVEITSGLSEGESIEIPSVQSRSNSGGFMMQGGGFQGGGFSGGGFGGRNFERNQNGGGQGGK</sequence>
<evidence type="ECO:0000256" key="1">
    <source>
        <dbReference type="ARBA" id="ARBA00004196"/>
    </source>
</evidence>
<keyword evidence="3" id="KW-0175">Coiled coil</keyword>
<name>A0ABX2ZWA6_9BACI</name>
<gene>
    <name evidence="6" type="ORF">BED47_17370</name>
</gene>
<feature type="region of interest" description="Disordered" evidence="4">
    <location>
        <begin position="137"/>
        <end position="160"/>
    </location>
</feature>
<feature type="compositionally biased region" description="Low complexity" evidence="4">
    <location>
        <begin position="145"/>
        <end position="160"/>
    </location>
</feature>
<dbReference type="Pfam" id="PF25990">
    <property type="entry name" value="Beta-barrel_YknX"/>
    <property type="match status" value="1"/>
</dbReference>
<comment type="subcellular location">
    <subcellularLocation>
        <location evidence="1">Cell envelope</location>
    </subcellularLocation>
</comment>
<dbReference type="SUPFAM" id="SSF51230">
    <property type="entry name" value="Single hybrid motif"/>
    <property type="match status" value="2"/>
</dbReference>
<dbReference type="PANTHER" id="PTHR32347">
    <property type="entry name" value="EFFLUX SYSTEM COMPONENT YKNX-RELATED"/>
    <property type="match status" value="1"/>
</dbReference>
<evidence type="ECO:0000256" key="2">
    <source>
        <dbReference type="ARBA" id="ARBA00009477"/>
    </source>
</evidence>
<dbReference type="RefSeq" id="WP_069032888.1">
    <property type="nucleotide sequence ID" value="NZ_MDKC01000004.1"/>
</dbReference>
<comment type="caution">
    <text evidence="6">The sequence shown here is derived from an EMBL/GenBank/DDBJ whole genome shotgun (WGS) entry which is preliminary data.</text>
</comment>
<proteinExistence type="inferred from homology"/>
<evidence type="ECO:0000256" key="3">
    <source>
        <dbReference type="ARBA" id="ARBA00023054"/>
    </source>
</evidence>
<comment type="similarity">
    <text evidence="2">Belongs to the membrane fusion protein (MFP) (TC 8.A.1) family.</text>
</comment>
<organism evidence="6 7">
    <name type="scientific">Gottfriedia luciferensis</name>
    <dbReference type="NCBI Taxonomy" id="178774"/>
    <lineage>
        <taxon>Bacteria</taxon>
        <taxon>Bacillati</taxon>
        <taxon>Bacillota</taxon>
        <taxon>Bacilli</taxon>
        <taxon>Bacillales</taxon>
        <taxon>Bacillaceae</taxon>
        <taxon>Gottfriedia</taxon>
    </lineage>
</organism>
<feature type="compositionally biased region" description="Gly residues" evidence="4">
    <location>
        <begin position="377"/>
        <end position="395"/>
    </location>
</feature>
<feature type="region of interest" description="Disordered" evidence="4">
    <location>
        <begin position="353"/>
        <end position="410"/>
    </location>
</feature>
<keyword evidence="7" id="KW-1185">Reference proteome</keyword>
<evidence type="ECO:0000259" key="5">
    <source>
        <dbReference type="Pfam" id="PF25990"/>
    </source>
</evidence>
<dbReference type="InterPro" id="IPR058636">
    <property type="entry name" value="Beta-barrel_YknX"/>
</dbReference>
<evidence type="ECO:0000256" key="4">
    <source>
        <dbReference type="SAM" id="MobiDB-lite"/>
    </source>
</evidence>
<reference evidence="6 7" key="1">
    <citation type="submission" date="2016-07" db="EMBL/GenBank/DDBJ databases">
        <authorList>
            <person name="Townsley L."/>
            <person name="Shank E.A."/>
        </authorList>
    </citation>
    <scope>NUCLEOTIDE SEQUENCE [LARGE SCALE GENOMIC DNA]</scope>
    <source>
        <strain evidence="6 7">CH01</strain>
    </source>
</reference>
<accession>A0ABX2ZWA6</accession>
<feature type="domain" description="YknX-like beta-barrel" evidence="5">
    <location>
        <begin position="228"/>
        <end position="294"/>
    </location>
</feature>
<dbReference type="Gene3D" id="2.40.30.170">
    <property type="match status" value="1"/>
</dbReference>
<dbReference type="Gene3D" id="2.40.420.20">
    <property type="match status" value="1"/>
</dbReference>
<dbReference type="Proteomes" id="UP000094580">
    <property type="component" value="Unassembled WGS sequence"/>
</dbReference>
<evidence type="ECO:0000313" key="7">
    <source>
        <dbReference type="Proteomes" id="UP000094580"/>
    </source>
</evidence>
<dbReference type="InterPro" id="IPR006143">
    <property type="entry name" value="RND_pump_MFP"/>
</dbReference>
<dbReference type="EMBL" id="MDKC01000004">
    <property type="protein sequence ID" value="ODG92950.1"/>
    <property type="molecule type" value="Genomic_DNA"/>
</dbReference>
<dbReference type="InterPro" id="IPR050465">
    <property type="entry name" value="UPF0194_transport"/>
</dbReference>
<dbReference type="NCBIfam" id="TIGR01730">
    <property type="entry name" value="RND_mfp"/>
    <property type="match status" value="1"/>
</dbReference>
<protein>
    <submittedName>
        <fullName evidence="6">Efflux transporter periplasmic adaptor subunit</fullName>
    </submittedName>
</protein>
<dbReference type="Gene3D" id="2.40.50.100">
    <property type="match status" value="2"/>
</dbReference>
<evidence type="ECO:0000313" key="6">
    <source>
        <dbReference type="EMBL" id="ODG92950.1"/>
    </source>
</evidence>